<reference evidence="2 3" key="1">
    <citation type="journal article" date="2012" name="PLoS Pathog.">
        <title>Diverse lifestyles and strategies of plant pathogenesis encoded in the genomes of eighteen Dothideomycetes fungi.</title>
        <authorList>
            <person name="Ohm R.A."/>
            <person name="Feau N."/>
            <person name="Henrissat B."/>
            <person name="Schoch C.L."/>
            <person name="Horwitz B.A."/>
            <person name="Barry K.W."/>
            <person name="Condon B.J."/>
            <person name="Copeland A.C."/>
            <person name="Dhillon B."/>
            <person name="Glaser F."/>
            <person name="Hesse C.N."/>
            <person name="Kosti I."/>
            <person name="LaButti K."/>
            <person name="Lindquist E.A."/>
            <person name="Lucas S."/>
            <person name="Salamov A.A."/>
            <person name="Bradshaw R.E."/>
            <person name="Ciuffetti L."/>
            <person name="Hamelin R.C."/>
            <person name="Kema G.H.J."/>
            <person name="Lawrence C."/>
            <person name="Scott J.A."/>
            <person name="Spatafora J.W."/>
            <person name="Turgeon B.G."/>
            <person name="de Wit P.J.G.M."/>
            <person name="Zhong S."/>
            <person name="Goodwin S.B."/>
            <person name="Grigoriev I.V."/>
        </authorList>
    </citation>
    <scope>NUCLEOTIDE SEQUENCE [LARGE SCALE GENOMIC DNA]</scope>
    <source>
        <strain evidence="2 3">UAMH 10762</strain>
    </source>
</reference>
<gene>
    <name evidence="2" type="ORF">BAUCODRAFT_21116</name>
</gene>
<dbReference type="GeneID" id="19109725"/>
<feature type="region of interest" description="Disordered" evidence="1">
    <location>
        <begin position="162"/>
        <end position="184"/>
    </location>
</feature>
<dbReference type="EMBL" id="KB445550">
    <property type="protein sequence ID" value="EMD01183.1"/>
    <property type="molecule type" value="Genomic_DNA"/>
</dbReference>
<accession>M2M262</accession>
<dbReference type="RefSeq" id="XP_007672367.1">
    <property type="nucleotide sequence ID" value="XM_007674177.1"/>
</dbReference>
<feature type="compositionally biased region" description="Polar residues" evidence="1">
    <location>
        <begin position="174"/>
        <end position="184"/>
    </location>
</feature>
<evidence type="ECO:0000313" key="2">
    <source>
        <dbReference type="EMBL" id="EMD01183.1"/>
    </source>
</evidence>
<dbReference type="Proteomes" id="UP000011761">
    <property type="component" value="Unassembled WGS sequence"/>
</dbReference>
<organism evidence="2 3">
    <name type="scientific">Baudoinia panamericana (strain UAMH 10762)</name>
    <name type="common">Angels' share fungus</name>
    <name type="synonym">Baudoinia compniacensis (strain UAMH 10762)</name>
    <dbReference type="NCBI Taxonomy" id="717646"/>
    <lineage>
        <taxon>Eukaryota</taxon>
        <taxon>Fungi</taxon>
        <taxon>Dikarya</taxon>
        <taxon>Ascomycota</taxon>
        <taxon>Pezizomycotina</taxon>
        <taxon>Dothideomycetes</taxon>
        <taxon>Dothideomycetidae</taxon>
        <taxon>Mycosphaerellales</taxon>
        <taxon>Teratosphaeriaceae</taxon>
        <taxon>Baudoinia</taxon>
    </lineage>
</organism>
<sequence length="184" mass="19745">MPLRKKLSTIWNRINSTAGEGRCTAGTKPAQIVVARSITYLNVAIETSALDLSDIPYGTRGEHTNVLGPPLTSYAPLLQCNGTAPQRATVDTALGQPAIDLTFSKEILTARRDTAISAETGQQSTPPSSDHGRPLTILTIVQELRAQLASEEEADGYPLKTVASRQHAHGRATNEISQAMSREL</sequence>
<protein>
    <submittedName>
        <fullName evidence="2">Uncharacterized protein</fullName>
    </submittedName>
</protein>
<evidence type="ECO:0000313" key="3">
    <source>
        <dbReference type="Proteomes" id="UP000011761"/>
    </source>
</evidence>
<dbReference type="HOGENOM" id="CLU_1467901_0_0_1"/>
<dbReference type="KEGG" id="bcom:BAUCODRAFT_21116"/>
<proteinExistence type="predicted"/>
<dbReference type="AlphaFoldDB" id="M2M262"/>
<name>M2M262_BAUPA</name>
<evidence type="ECO:0000256" key="1">
    <source>
        <dbReference type="SAM" id="MobiDB-lite"/>
    </source>
</evidence>
<keyword evidence="3" id="KW-1185">Reference proteome</keyword>